<comment type="caution">
    <text evidence="1">The sequence shown here is derived from an EMBL/GenBank/DDBJ whole genome shotgun (WGS) entry which is preliminary data.</text>
</comment>
<name>A0A3N0FTF6_9GAMM</name>
<evidence type="ECO:0000313" key="2">
    <source>
        <dbReference type="Proteomes" id="UP000276061"/>
    </source>
</evidence>
<proteinExistence type="predicted"/>
<evidence type="ECO:0000313" key="1">
    <source>
        <dbReference type="EMBL" id="RNM03371.1"/>
    </source>
</evidence>
<dbReference type="AlphaFoldDB" id="A0A3N0FTF6"/>
<organism evidence="1 2">
    <name type="scientific">Dickeya undicola</name>
    <dbReference type="NCBI Taxonomy" id="1577887"/>
    <lineage>
        <taxon>Bacteria</taxon>
        <taxon>Pseudomonadati</taxon>
        <taxon>Pseudomonadota</taxon>
        <taxon>Gammaproteobacteria</taxon>
        <taxon>Enterobacterales</taxon>
        <taxon>Pectobacteriaceae</taxon>
        <taxon>Dickeya</taxon>
    </lineage>
</organism>
<dbReference type="OrthoDB" id="6505768at2"/>
<dbReference type="PROSITE" id="PS51257">
    <property type="entry name" value="PROKAR_LIPOPROTEIN"/>
    <property type="match status" value="1"/>
</dbReference>
<accession>A0A3N0FTF6</accession>
<gene>
    <name evidence="1" type="ORF">EF878_18110</name>
</gene>
<dbReference type="Proteomes" id="UP000276061">
    <property type="component" value="Unassembled WGS sequence"/>
</dbReference>
<sequence>MRKFIAIIPVLFSVGCSISTTKSMSDYEGSDYSRIRVKNYLPPLTMEVHEKSNGCYKVTDARTLTAGVNFIGIKSTYNKKIPGMTPPSTAMQGMDSLEYVIKANQHIKITYQEETFRSQYTQIIATRSASFIPEVGHDYDIYPTNGGMAIIDITTANSHVRWWGADEVECKHHLGWFGRKAYNS</sequence>
<dbReference type="EMBL" id="RJLR01000035">
    <property type="protein sequence ID" value="RNM03371.1"/>
    <property type="molecule type" value="Genomic_DNA"/>
</dbReference>
<protein>
    <submittedName>
        <fullName evidence="1">Uncharacterized protein</fullName>
    </submittedName>
</protein>
<reference evidence="1 2" key="1">
    <citation type="submission" date="2018-11" db="EMBL/GenBank/DDBJ databases">
        <title>Characterization of surface water Dickeya isolates.</title>
        <authorList>
            <person name="Van Gijsegem F."/>
            <person name="Pedron J."/>
        </authorList>
    </citation>
    <scope>NUCLEOTIDE SEQUENCE [LARGE SCALE GENOMIC DNA]</scope>
    <source>
        <strain evidence="1 2">FVG1-MFV-O17</strain>
    </source>
</reference>
<dbReference type="RefSeq" id="WP_123253212.1">
    <property type="nucleotide sequence ID" value="NZ_RJLR01000035.1"/>
</dbReference>